<dbReference type="Proteomes" id="UP000636709">
    <property type="component" value="Unassembled WGS sequence"/>
</dbReference>
<proteinExistence type="predicted"/>
<dbReference type="AlphaFoldDB" id="A0A835AIS1"/>
<reference evidence="2" key="1">
    <citation type="submission" date="2020-07" db="EMBL/GenBank/DDBJ databases">
        <title>Genome sequence and genetic diversity analysis of an under-domesticated orphan crop, white fonio (Digitaria exilis).</title>
        <authorList>
            <person name="Bennetzen J.L."/>
            <person name="Chen S."/>
            <person name="Ma X."/>
            <person name="Wang X."/>
            <person name="Yssel A.E.J."/>
            <person name="Chaluvadi S.R."/>
            <person name="Johnson M."/>
            <person name="Gangashetty P."/>
            <person name="Hamidou F."/>
            <person name="Sanogo M.D."/>
            <person name="Zwaenepoel A."/>
            <person name="Wallace J."/>
            <person name="Van De Peer Y."/>
            <person name="Van Deynze A."/>
        </authorList>
    </citation>
    <scope>NUCLEOTIDE SEQUENCE</scope>
    <source>
        <tissue evidence="2">Leaves</tissue>
    </source>
</reference>
<sequence length="134" mass="14783">MVPIGSPAQDPARPSFPPSHTVPGGTYHYQFTTALCISVVQSAGDVEFFQYQQSSYMALLLLSSCQAAWSAAADNAGARRLLVSRPSTSRQKAEQAQQQQQQMRVDGRKTPFKQPTASFGRRIPRSGWNPIQNR</sequence>
<evidence type="ECO:0000313" key="3">
    <source>
        <dbReference type="Proteomes" id="UP000636709"/>
    </source>
</evidence>
<protein>
    <submittedName>
        <fullName evidence="2">Uncharacterized protein</fullName>
    </submittedName>
</protein>
<organism evidence="2 3">
    <name type="scientific">Digitaria exilis</name>
    <dbReference type="NCBI Taxonomy" id="1010633"/>
    <lineage>
        <taxon>Eukaryota</taxon>
        <taxon>Viridiplantae</taxon>
        <taxon>Streptophyta</taxon>
        <taxon>Embryophyta</taxon>
        <taxon>Tracheophyta</taxon>
        <taxon>Spermatophyta</taxon>
        <taxon>Magnoliopsida</taxon>
        <taxon>Liliopsida</taxon>
        <taxon>Poales</taxon>
        <taxon>Poaceae</taxon>
        <taxon>PACMAD clade</taxon>
        <taxon>Panicoideae</taxon>
        <taxon>Panicodae</taxon>
        <taxon>Paniceae</taxon>
        <taxon>Anthephorinae</taxon>
        <taxon>Digitaria</taxon>
    </lineage>
</organism>
<dbReference type="EMBL" id="JACEFO010002479">
    <property type="protein sequence ID" value="KAF8658814.1"/>
    <property type="molecule type" value="Genomic_DNA"/>
</dbReference>
<accession>A0A835AIS1</accession>
<feature type="region of interest" description="Disordered" evidence="1">
    <location>
        <begin position="84"/>
        <end position="134"/>
    </location>
</feature>
<keyword evidence="3" id="KW-1185">Reference proteome</keyword>
<comment type="caution">
    <text evidence="2">The sequence shown here is derived from an EMBL/GenBank/DDBJ whole genome shotgun (WGS) entry which is preliminary data.</text>
</comment>
<evidence type="ECO:0000313" key="2">
    <source>
        <dbReference type="EMBL" id="KAF8658814.1"/>
    </source>
</evidence>
<gene>
    <name evidence="2" type="ORF">HU200_059305</name>
</gene>
<dbReference type="OrthoDB" id="688691at2759"/>
<evidence type="ECO:0000256" key="1">
    <source>
        <dbReference type="SAM" id="MobiDB-lite"/>
    </source>
</evidence>
<feature type="region of interest" description="Disordered" evidence="1">
    <location>
        <begin position="1"/>
        <end position="21"/>
    </location>
</feature>
<name>A0A835AIS1_9POAL</name>